<feature type="transmembrane region" description="Helical" evidence="3">
    <location>
        <begin position="114"/>
        <end position="135"/>
    </location>
</feature>
<proteinExistence type="predicted"/>
<keyword evidence="1" id="KW-0175">Coiled coil</keyword>
<feature type="transmembrane region" description="Helical" evidence="3">
    <location>
        <begin position="367"/>
        <end position="391"/>
    </location>
</feature>
<dbReference type="EMBL" id="BMID01000001">
    <property type="protein sequence ID" value="GGA09125.1"/>
    <property type="molecule type" value="Genomic_DNA"/>
</dbReference>
<dbReference type="Pfam" id="PF12412">
    <property type="entry name" value="DUF3667"/>
    <property type="match status" value="1"/>
</dbReference>
<feature type="transmembrane region" description="Helical" evidence="3">
    <location>
        <begin position="311"/>
        <end position="332"/>
    </location>
</feature>
<comment type="caution">
    <text evidence="4">The sequence shown here is derived from an EMBL/GenBank/DDBJ whole genome shotgun (WGS) entry which is preliminary data.</text>
</comment>
<feature type="transmembrane region" description="Helical" evidence="3">
    <location>
        <begin position="281"/>
        <end position="299"/>
    </location>
</feature>
<evidence type="ECO:0000256" key="1">
    <source>
        <dbReference type="SAM" id="Coils"/>
    </source>
</evidence>
<keyword evidence="3" id="KW-1133">Transmembrane helix</keyword>
<keyword evidence="5" id="KW-1185">Reference proteome</keyword>
<feature type="region of interest" description="Disordered" evidence="2">
    <location>
        <begin position="211"/>
        <end position="237"/>
    </location>
</feature>
<dbReference type="InterPro" id="IPR022134">
    <property type="entry name" value="DUF3667"/>
</dbReference>
<sequence length="394" mass="43769">MSDIGEALGTVAEGGLYSRAVEKTDGEGPVGAGRLVKGHFAEETCLNCETSLHGTHCHNCGQKAHLHRTIHAFMHDLLHGALHFEGKMWSTLPKLVLKPGELTRRYVAGERAKFVSPMALFLFSVFLMFAIFQAVGLTAPTLPDTPSRDQIKTAIAAEIKGQEDRIETLDERLADENLEQSVRERLNRRRQEAVGDLETARAAAATPFVQGASDGTQAEADGTATPDGESDTRVIASDSSGDRRMTMNLTGIDWIDNGIVKKWEQNPSLMLYKLQANSYKFSWLLIPLSVPFVWLLFAWKRNFRAYDHAIFVTYSLSFMSLLFISLSIMGILKAHTAVIAFAALFIPPIHMYKQLRGAYGLSRFSALWRLVVLQVFILIVLVLFLQLLLVIGAF</sequence>
<evidence type="ECO:0000256" key="3">
    <source>
        <dbReference type="SAM" id="Phobius"/>
    </source>
</evidence>
<feature type="coiled-coil region" evidence="1">
    <location>
        <begin position="152"/>
        <end position="203"/>
    </location>
</feature>
<keyword evidence="3" id="KW-0472">Membrane</keyword>
<accession>A0ABQ1FFJ3</accession>
<evidence type="ECO:0000313" key="4">
    <source>
        <dbReference type="EMBL" id="GGA09125.1"/>
    </source>
</evidence>
<dbReference type="Proteomes" id="UP000603317">
    <property type="component" value="Unassembled WGS sequence"/>
</dbReference>
<evidence type="ECO:0008006" key="6">
    <source>
        <dbReference type="Google" id="ProtNLM"/>
    </source>
</evidence>
<evidence type="ECO:0000313" key="5">
    <source>
        <dbReference type="Proteomes" id="UP000603317"/>
    </source>
</evidence>
<name>A0ABQ1FFJ3_9SPHN</name>
<evidence type="ECO:0000256" key="2">
    <source>
        <dbReference type="SAM" id="MobiDB-lite"/>
    </source>
</evidence>
<dbReference type="RefSeq" id="WP_188642500.1">
    <property type="nucleotide sequence ID" value="NZ_BMID01000001.1"/>
</dbReference>
<gene>
    <name evidence="4" type="ORF">GCM10010923_19310</name>
</gene>
<keyword evidence="3" id="KW-0812">Transmembrane</keyword>
<reference evidence="5" key="1">
    <citation type="journal article" date="2019" name="Int. J. Syst. Evol. Microbiol.">
        <title>The Global Catalogue of Microorganisms (GCM) 10K type strain sequencing project: providing services to taxonomists for standard genome sequencing and annotation.</title>
        <authorList>
            <consortium name="The Broad Institute Genomics Platform"/>
            <consortium name="The Broad Institute Genome Sequencing Center for Infectious Disease"/>
            <person name="Wu L."/>
            <person name="Ma J."/>
        </authorList>
    </citation>
    <scope>NUCLEOTIDE SEQUENCE [LARGE SCALE GENOMIC DNA]</scope>
    <source>
        <strain evidence="5">CGMCC 1.15297</strain>
    </source>
</reference>
<organism evidence="4 5">
    <name type="scientific">Blastomonas marina</name>
    <dbReference type="NCBI Taxonomy" id="1867408"/>
    <lineage>
        <taxon>Bacteria</taxon>
        <taxon>Pseudomonadati</taxon>
        <taxon>Pseudomonadota</taxon>
        <taxon>Alphaproteobacteria</taxon>
        <taxon>Sphingomonadales</taxon>
        <taxon>Sphingomonadaceae</taxon>
        <taxon>Blastomonas</taxon>
    </lineage>
</organism>
<protein>
    <recommendedName>
        <fullName evidence="6">DUF3667 domain-containing protein</fullName>
    </recommendedName>
</protein>